<organism evidence="3 4">
    <name type="scientific">Caerostris extrusa</name>
    <name type="common">Bark spider</name>
    <name type="synonym">Caerostris bankana</name>
    <dbReference type="NCBI Taxonomy" id="172846"/>
    <lineage>
        <taxon>Eukaryota</taxon>
        <taxon>Metazoa</taxon>
        <taxon>Ecdysozoa</taxon>
        <taxon>Arthropoda</taxon>
        <taxon>Chelicerata</taxon>
        <taxon>Arachnida</taxon>
        <taxon>Araneae</taxon>
        <taxon>Araneomorphae</taxon>
        <taxon>Entelegynae</taxon>
        <taxon>Araneoidea</taxon>
        <taxon>Araneidae</taxon>
        <taxon>Caerostris</taxon>
    </lineage>
</organism>
<evidence type="ECO:0000313" key="4">
    <source>
        <dbReference type="Proteomes" id="UP001054945"/>
    </source>
</evidence>
<name>A0AAV4U3U2_CAEEX</name>
<dbReference type="Pfam" id="PF00566">
    <property type="entry name" value="RabGAP-TBC"/>
    <property type="match status" value="1"/>
</dbReference>
<dbReference type="InterPro" id="IPR035969">
    <property type="entry name" value="Rab-GAP_TBC_sf"/>
</dbReference>
<evidence type="ECO:0008006" key="5">
    <source>
        <dbReference type="Google" id="ProtNLM"/>
    </source>
</evidence>
<accession>A0AAV4U3U2</accession>
<sequence>MDLHFNYHNQEHFTLKTLLRIWDCFLLEGPKVLFRFSLGVLLLQEEAILAKHDTVSIMRQLKAAAKLCFDVEGLVSYLPLGRFQIRSFDVGFQRFGCRTFVEGRSIGVSTVIKSLCLFLIVCIIIASSPGLGTPQEMAQIELEGPHNHLIECAAVWGRDKIWLCHGHHHGSRVSMIALQEHIMYPLRIEFESRVMCMHAPNDDTMLFGTYSRFVHAFHTISKKRMWEICLNACVLSLCSHQRDGVKQVFAGLADGTLAVVENVQGRLPKPEVFYVVIGTIPVTCLQLVGRRLWCACGANVIILSARTLDLLTSFKRRPMA</sequence>
<dbReference type="InterPro" id="IPR000195">
    <property type="entry name" value="Rab-GAP-TBC_dom"/>
</dbReference>
<dbReference type="InterPro" id="IPR036322">
    <property type="entry name" value="WD40_repeat_dom_sf"/>
</dbReference>
<dbReference type="AlphaFoldDB" id="A0AAV4U3U2"/>
<dbReference type="Pfam" id="PF23748">
    <property type="entry name" value="Beta-prop_LRRK2"/>
    <property type="match status" value="1"/>
</dbReference>
<dbReference type="SUPFAM" id="SSF47923">
    <property type="entry name" value="Ypt/Rab-GAP domain of gyp1p"/>
    <property type="match status" value="1"/>
</dbReference>
<protein>
    <recommendedName>
        <fullName evidence="5">Rab-GAP TBC domain-containing protein</fullName>
    </recommendedName>
</protein>
<evidence type="ECO:0000259" key="2">
    <source>
        <dbReference type="Pfam" id="PF23748"/>
    </source>
</evidence>
<comment type="caution">
    <text evidence="3">The sequence shown here is derived from an EMBL/GenBank/DDBJ whole genome shotgun (WGS) entry which is preliminary data.</text>
</comment>
<keyword evidence="4" id="KW-1185">Reference proteome</keyword>
<proteinExistence type="predicted"/>
<dbReference type="InterPro" id="IPR050302">
    <property type="entry name" value="Rab_GAP_TBC_domain"/>
</dbReference>
<dbReference type="EMBL" id="BPLR01012238">
    <property type="protein sequence ID" value="GIY52417.1"/>
    <property type="molecule type" value="Genomic_DNA"/>
</dbReference>
<evidence type="ECO:0000313" key="3">
    <source>
        <dbReference type="EMBL" id="GIY52417.1"/>
    </source>
</evidence>
<dbReference type="PANTHER" id="PTHR47219:SF20">
    <property type="entry name" value="TBC1 DOMAIN FAMILY MEMBER 2B"/>
    <property type="match status" value="1"/>
</dbReference>
<feature type="domain" description="Rab-GAP TBC" evidence="1">
    <location>
        <begin position="12"/>
        <end position="49"/>
    </location>
</feature>
<dbReference type="InterPro" id="IPR056602">
    <property type="entry name" value="Beta-prop_LRRK2"/>
</dbReference>
<dbReference type="GO" id="GO:0005096">
    <property type="term" value="F:GTPase activator activity"/>
    <property type="evidence" value="ECO:0007669"/>
    <property type="project" value="TreeGrafter"/>
</dbReference>
<dbReference type="GO" id="GO:0031267">
    <property type="term" value="F:small GTPase binding"/>
    <property type="evidence" value="ECO:0007669"/>
    <property type="project" value="TreeGrafter"/>
</dbReference>
<dbReference type="Gene3D" id="1.10.472.80">
    <property type="entry name" value="Ypt/Rab-GAP domain of gyp1p, domain 3"/>
    <property type="match status" value="1"/>
</dbReference>
<evidence type="ECO:0000259" key="1">
    <source>
        <dbReference type="Pfam" id="PF00566"/>
    </source>
</evidence>
<gene>
    <name evidence="3" type="primary">AVEN_34077_1</name>
    <name evidence="3" type="ORF">CEXT_655361</name>
</gene>
<reference evidence="3 4" key="1">
    <citation type="submission" date="2021-06" db="EMBL/GenBank/DDBJ databases">
        <title>Caerostris extrusa draft genome.</title>
        <authorList>
            <person name="Kono N."/>
            <person name="Arakawa K."/>
        </authorList>
    </citation>
    <scope>NUCLEOTIDE SEQUENCE [LARGE SCALE GENOMIC DNA]</scope>
</reference>
<dbReference type="PANTHER" id="PTHR47219">
    <property type="entry name" value="RAB GTPASE-ACTIVATING PROTEIN 1-LIKE"/>
    <property type="match status" value="1"/>
</dbReference>
<dbReference type="Proteomes" id="UP001054945">
    <property type="component" value="Unassembled WGS sequence"/>
</dbReference>
<feature type="domain" description="LRRK2 beta-propeller" evidence="2">
    <location>
        <begin position="149"/>
        <end position="306"/>
    </location>
</feature>
<dbReference type="SUPFAM" id="SSF50978">
    <property type="entry name" value="WD40 repeat-like"/>
    <property type="match status" value="1"/>
</dbReference>